<dbReference type="GO" id="GO:0003697">
    <property type="term" value="F:single-stranded DNA binding"/>
    <property type="evidence" value="ECO:0007669"/>
    <property type="project" value="TreeGrafter"/>
</dbReference>
<dbReference type="Proteomes" id="UP000053825">
    <property type="component" value="Unassembled WGS sequence"/>
</dbReference>
<dbReference type="EMBL" id="KQ414609">
    <property type="protein sequence ID" value="KOC69249.1"/>
    <property type="molecule type" value="Genomic_DNA"/>
</dbReference>
<organism evidence="1 2">
    <name type="scientific">Habropoda laboriosa</name>
    <dbReference type="NCBI Taxonomy" id="597456"/>
    <lineage>
        <taxon>Eukaryota</taxon>
        <taxon>Metazoa</taxon>
        <taxon>Ecdysozoa</taxon>
        <taxon>Arthropoda</taxon>
        <taxon>Hexapoda</taxon>
        <taxon>Insecta</taxon>
        <taxon>Pterygota</taxon>
        <taxon>Neoptera</taxon>
        <taxon>Endopterygota</taxon>
        <taxon>Hymenoptera</taxon>
        <taxon>Apocrita</taxon>
        <taxon>Aculeata</taxon>
        <taxon>Apoidea</taxon>
        <taxon>Anthophila</taxon>
        <taxon>Apidae</taxon>
        <taxon>Habropoda</taxon>
    </lineage>
</organism>
<dbReference type="PANTHER" id="PTHR46060">
    <property type="entry name" value="MARINER MOS1 TRANSPOSASE-LIKE PROTEIN"/>
    <property type="match status" value="1"/>
</dbReference>
<dbReference type="GO" id="GO:0000729">
    <property type="term" value="P:DNA double-strand break processing"/>
    <property type="evidence" value="ECO:0007669"/>
    <property type="project" value="TreeGrafter"/>
</dbReference>
<dbReference type="InterPro" id="IPR052709">
    <property type="entry name" value="Transposase-MT_Hybrid"/>
</dbReference>
<dbReference type="GO" id="GO:0046975">
    <property type="term" value="F:histone H3K36 methyltransferase activity"/>
    <property type="evidence" value="ECO:0007669"/>
    <property type="project" value="TreeGrafter"/>
</dbReference>
<evidence type="ECO:0000313" key="2">
    <source>
        <dbReference type="Proteomes" id="UP000053825"/>
    </source>
</evidence>
<dbReference type="GO" id="GO:0035861">
    <property type="term" value="C:site of double-strand break"/>
    <property type="evidence" value="ECO:0007669"/>
    <property type="project" value="TreeGrafter"/>
</dbReference>
<dbReference type="GO" id="GO:0044547">
    <property type="term" value="F:DNA topoisomerase binding"/>
    <property type="evidence" value="ECO:0007669"/>
    <property type="project" value="TreeGrafter"/>
</dbReference>
<dbReference type="GO" id="GO:0003690">
    <property type="term" value="F:double-stranded DNA binding"/>
    <property type="evidence" value="ECO:0007669"/>
    <property type="project" value="TreeGrafter"/>
</dbReference>
<gene>
    <name evidence="1" type="ORF">WH47_05912</name>
</gene>
<keyword evidence="2" id="KW-1185">Reference proteome</keyword>
<dbReference type="GO" id="GO:0000014">
    <property type="term" value="F:single-stranded DNA endodeoxyribonuclease activity"/>
    <property type="evidence" value="ECO:0007669"/>
    <property type="project" value="TreeGrafter"/>
</dbReference>
<dbReference type="GO" id="GO:0005634">
    <property type="term" value="C:nucleus"/>
    <property type="evidence" value="ECO:0007669"/>
    <property type="project" value="TreeGrafter"/>
</dbReference>
<evidence type="ECO:0000313" key="1">
    <source>
        <dbReference type="EMBL" id="KOC69249.1"/>
    </source>
</evidence>
<keyword evidence="1" id="KW-0489">Methyltransferase</keyword>
<dbReference type="Gene3D" id="3.30.420.10">
    <property type="entry name" value="Ribonuclease H-like superfamily/Ribonuclease H"/>
    <property type="match status" value="1"/>
</dbReference>
<proteinExistence type="predicted"/>
<sequence length="61" mass="7367">CTSLFMLNQKDPFFRRIVSCDEKWMLYDNRQRRSAQWIYITEAAKRKPKLSLNPRKVMVTG</sequence>
<dbReference type="STRING" id="597456.A0A0L7REI7"/>
<dbReference type="GO" id="GO:0042800">
    <property type="term" value="F:histone H3K4 methyltransferase activity"/>
    <property type="evidence" value="ECO:0007669"/>
    <property type="project" value="TreeGrafter"/>
</dbReference>
<dbReference type="InterPro" id="IPR036397">
    <property type="entry name" value="RNaseH_sf"/>
</dbReference>
<protein>
    <submittedName>
        <fullName evidence="1">Histone-lysine N-methyltransferase SETMAR</fullName>
    </submittedName>
</protein>
<feature type="non-terminal residue" evidence="1">
    <location>
        <position position="1"/>
    </location>
</feature>
<dbReference type="GO" id="GO:0015074">
    <property type="term" value="P:DNA integration"/>
    <property type="evidence" value="ECO:0007669"/>
    <property type="project" value="TreeGrafter"/>
</dbReference>
<dbReference type="GO" id="GO:0031297">
    <property type="term" value="P:replication fork processing"/>
    <property type="evidence" value="ECO:0007669"/>
    <property type="project" value="TreeGrafter"/>
</dbReference>
<dbReference type="GO" id="GO:0006303">
    <property type="term" value="P:double-strand break repair via nonhomologous end joining"/>
    <property type="evidence" value="ECO:0007669"/>
    <property type="project" value="TreeGrafter"/>
</dbReference>
<keyword evidence="1" id="KW-0808">Transferase</keyword>
<dbReference type="GO" id="GO:0032259">
    <property type="term" value="P:methylation"/>
    <property type="evidence" value="ECO:0007669"/>
    <property type="project" value="UniProtKB-KW"/>
</dbReference>
<name>A0A0L7REI7_9HYME</name>
<dbReference type="GO" id="GO:0044774">
    <property type="term" value="P:mitotic DNA integrity checkpoint signaling"/>
    <property type="evidence" value="ECO:0007669"/>
    <property type="project" value="TreeGrafter"/>
</dbReference>
<dbReference type="GO" id="GO:0000793">
    <property type="term" value="C:condensed chromosome"/>
    <property type="evidence" value="ECO:0007669"/>
    <property type="project" value="TreeGrafter"/>
</dbReference>
<reference evidence="1 2" key="1">
    <citation type="submission" date="2015-07" db="EMBL/GenBank/DDBJ databases">
        <title>The genome of Habropoda laboriosa.</title>
        <authorList>
            <person name="Pan H."/>
            <person name="Kapheim K."/>
        </authorList>
    </citation>
    <scope>NUCLEOTIDE SEQUENCE [LARGE SCALE GENOMIC DNA]</scope>
    <source>
        <strain evidence="1">0110345459</strain>
    </source>
</reference>
<dbReference type="PANTHER" id="PTHR46060:SF2">
    <property type="entry name" value="HISTONE-LYSINE N-METHYLTRANSFERASE SETMAR"/>
    <property type="match status" value="1"/>
</dbReference>
<dbReference type="AlphaFoldDB" id="A0A0L7REI7"/>
<accession>A0A0L7REI7</accession>